<organism evidence="2 3">
    <name type="scientific">Lactonifactor longoviformis DSM 17459</name>
    <dbReference type="NCBI Taxonomy" id="1122155"/>
    <lineage>
        <taxon>Bacteria</taxon>
        <taxon>Bacillati</taxon>
        <taxon>Bacillota</taxon>
        <taxon>Clostridia</taxon>
        <taxon>Eubacteriales</taxon>
        <taxon>Clostridiaceae</taxon>
        <taxon>Lactonifactor</taxon>
    </lineage>
</organism>
<dbReference type="PANTHER" id="PTHR43591:SF24">
    <property type="entry name" value="2-METHOXY-6-POLYPRENYL-1,4-BENZOQUINOL METHYLASE, MITOCHONDRIAL"/>
    <property type="match status" value="1"/>
</dbReference>
<dbReference type="OrthoDB" id="5522265at2"/>
<keyword evidence="2" id="KW-0489">Methyltransferase</keyword>
<dbReference type="EMBL" id="FQVI01000003">
    <property type="protein sequence ID" value="SHE62180.1"/>
    <property type="molecule type" value="Genomic_DNA"/>
</dbReference>
<reference evidence="2 3" key="1">
    <citation type="submission" date="2016-11" db="EMBL/GenBank/DDBJ databases">
        <authorList>
            <person name="Jaros S."/>
            <person name="Januszkiewicz K."/>
            <person name="Wedrychowicz H."/>
        </authorList>
    </citation>
    <scope>NUCLEOTIDE SEQUENCE [LARGE SCALE GENOMIC DNA]</scope>
    <source>
        <strain evidence="2 3">DSM 17459</strain>
    </source>
</reference>
<dbReference type="STRING" id="1122155.SAMN02745158_01054"/>
<evidence type="ECO:0000313" key="2">
    <source>
        <dbReference type="EMBL" id="SHE62180.1"/>
    </source>
</evidence>
<dbReference type="PANTHER" id="PTHR43591">
    <property type="entry name" value="METHYLTRANSFERASE"/>
    <property type="match status" value="1"/>
</dbReference>
<feature type="domain" description="Methyltransferase type 11" evidence="1">
    <location>
        <begin position="54"/>
        <end position="148"/>
    </location>
</feature>
<dbReference type="InterPro" id="IPR013216">
    <property type="entry name" value="Methyltransf_11"/>
</dbReference>
<dbReference type="Proteomes" id="UP000184245">
    <property type="component" value="Unassembled WGS sequence"/>
</dbReference>
<dbReference type="AlphaFoldDB" id="A0A1M4UZV0"/>
<dbReference type="GO" id="GO:0032259">
    <property type="term" value="P:methylation"/>
    <property type="evidence" value="ECO:0007669"/>
    <property type="project" value="UniProtKB-KW"/>
</dbReference>
<dbReference type="RefSeq" id="WP_072849593.1">
    <property type="nucleotide sequence ID" value="NZ_FQVI01000003.1"/>
</dbReference>
<dbReference type="CDD" id="cd02440">
    <property type="entry name" value="AdoMet_MTases"/>
    <property type="match status" value="1"/>
</dbReference>
<dbReference type="InterPro" id="IPR029063">
    <property type="entry name" value="SAM-dependent_MTases_sf"/>
</dbReference>
<evidence type="ECO:0000313" key="3">
    <source>
        <dbReference type="Proteomes" id="UP000184245"/>
    </source>
</evidence>
<protein>
    <submittedName>
        <fullName evidence="2">Methyltransferase domain-containing protein</fullName>
    </submittedName>
</protein>
<proteinExistence type="predicted"/>
<sequence length="259" mass="30303">MAELLEKIAEYWSTRTEGYSEVNHKELEGMQKEAWLGTLTGQFPQIPKEELRILDIGTGPGFFPVILAEAGYHVTAVDYTEDMLHKAAENAGSLGERISFYRMDAQNLEFEDESFDVIISRNLTWNLEKPVQAYQEWYRVLRPGGRLLNFDANWYGYLYDETQREGYERDRKNVEQYQLDDHYLCTDIDAMEEIALKVPLSRMQRPEWDQSVLDRIGFCEIKADVDVWRRVWSKEEKLNYGSTPMFMIQGCKGQVDIHA</sequence>
<name>A0A1M4UZV0_9CLOT</name>
<accession>A0A1M4UZV0</accession>
<dbReference type="Gene3D" id="3.40.50.150">
    <property type="entry name" value="Vaccinia Virus protein VP39"/>
    <property type="match status" value="1"/>
</dbReference>
<dbReference type="SUPFAM" id="SSF53335">
    <property type="entry name" value="S-adenosyl-L-methionine-dependent methyltransferases"/>
    <property type="match status" value="1"/>
</dbReference>
<dbReference type="GO" id="GO:0008757">
    <property type="term" value="F:S-adenosylmethionine-dependent methyltransferase activity"/>
    <property type="evidence" value="ECO:0007669"/>
    <property type="project" value="InterPro"/>
</dbReference>
<evidence type="ECO:0000259" key="1">
    <source>
        <dbReference type="Pfam" id="PF08241"/>
    </source>
</evidence>
<keyword evidence="3" id="KW-1185">Reference proteome</keyword>
<gene>
    <name evidence="2" type="ORF">SAMN02745158_01054</name>
</gene>
<keyword evidence="2" id="KW-0808">Transferase</keyword>
<dbReference type="Pfam" id="PF08241">
    <property type="entry name" value="Methyltransf_11"/>
    <property type="match status" value="1"/>
</dbReference>